<sequence length="238" mass="24371">MGRIVGILGGMGPLATADLYRKIVLATPARCDQEHLHIVIEADPSVPDRSAFLQGHGPDPFPALTRGAARLAAAGADFIAIPCNTAHAFLPQLRTRVATPFLDMIAETAARVSADYPRVRRVGILATAGTIGTGLYHAALRDRGLEPLHPDAAGQALVGAAIAAIKAGDTGAAVGGRLVEASRALIADGAEVLLAACTELPLVLTPAMLTVPLLDPTQILAEAAVREGRAAPVAGGTR</sequence>
<dbReference type="InterPro" id="IPR018187">
    <property type="entry name" value="Asp/Glu_racemase_AS_1"/>
</dbReference>
<dbReference type="InterPro" id="IPR004380">
    <property type="entry name" value="Asp_race"/>
</dbReference>
<keyword evidence="2 3" id="KW-0413">Isomerase</keyword>
<protein>
    <submittedName>
        <fullName evidence="3">Aspartate racemase</fullName>
        <ecNumber evidence="3">5.1.1.13</ecNumber>
    </submittedName>
</protein>
<organism evidence="3">
    <name type="scientific">uncultured Thermomicrobiales bacterium</name>
    <dbReference type="NCBI Taxonomy" id="1645740"/>
    <lineage>
        <taxon>Bacteria</taxon>
        <taxon>Pseudomonadati</taxon>
        <taxon>Thermomicrobiota</taxon>
        <taxon>Thermomicrobia</taxon>
        <taxon>Thermomicrobiales</taxon>
        <taxon>environmental samples</taxon>
    </lineage>
</organism>
<reference evidence="3" key="1">
    <citation type="submission" date="2020-02" db="EMBL/GenBank/DDBJ databases">
        <authorList>
            <person name="Meier V. D."/>
        </authorList>
    </citation>
    <scope>NUCLEOTIDE SEQUENCE</scope>
    <source>
        <strain evidence="3">AVDCRST_MAG18</strain>
    </source>
</reference>
<dbReference type="PROSITE" id="PS00923">
    <property type="entry name" value="ASP_GLU_RACEMASE_1"/>
    <property type="match status" value="1"/>
</dbReference>
<dbReference type="NCBIfam" id="TIGR00035">
    <property type="entry name" value="asp_race"/>
    <property type="match status" value="1"/>
</dbReference>
<dbReference type="PANTHER" id="PTHR21198">
    <property type="entry name" value="GLUTAMATE RACEMASE"/>
    <property type="match status" value="1"/>
</dbReference>
<dbReference type="PANTHER" id="PTHR21198:SF7">
    <property type="entry name" value="ASPARTATE-GLUTAMATE RACEMASE FAMILY"/>
    <property type="match status" value="1"/>
</dbReference>
<dbReference type="EC" id="5.1.1.13" evidence="3"/>
<dbReference type="Gene3D" id="3.40.50.1860">
    <property type="match status" value="2"/>
</dbReference>
<dbReference type="InterPro" id="IPR015942">
    <property type="entry name" value="Asp/Glu/hydantoin_racemase"/>
</dbReference>
<dbReference type="EMBL" id="CADCWN010000321">
    <property type="protein sequence ID" value="CAA9587085.1"/>
    <property type="molecule type" value="Genomic_DNA"/>
</dbReference>
<gene>
    <name evidence="3" type="ORF">AVDCRST_MAG18-4042</name>
</gene>
<dbReference type="GO" id="GO:0047689">
    <property type="term" value="F:aspartate racemase activity"/>
    <property type="evidence" value="ECO:0007669"/>
    <property type="project" value="UniProtKB-EC"/>
</dbReference>
<dbReference type="InterPro" id="IPR001920">
    <property type="entry name" value="Asp/Glu_race"/>
</dbReference>
<name>A0A6J4VS14_9BACT</name>
<comment type="similarity">
    <text evidence="1">Belongs to the aspartate/glutamate racemases family.</text>
</comment>
<accession>A0A6J4VS14</accession>
<evidence type="ECO:0000256" key="1">
    <source>
        <dbReference type="ARBA" id="ARBA00007847"/>
    </source>
</evidence>
<dbReference type="AlphaFoldDB" id="A0A6J4VS14"/>
<proteinExistence type="inferred from homology"/>
<evidence type="ECO:0000313" key="3">
    <source>
        <dbReference type="EMBL" id="CAA9587085.1"/>
    </source>
</evidence>
<dbReference type="SUPFAM" id="SSF53681">
    <property type="entry name" value="Aspartate/glutamate racemase"/>
    <property type="match status" value="2"/>
</dbReference>
<evidence type="ECO:0000256" key="2">
    <source>
        <dbReference type="ARBA" id="ARBA00023235"/>
    </source>
</evidence>
<dbReference type="Pfam" id="PF01177">
    <property type="entry name" value="Asp_Glu_race"/>
    <property type="match status" value="1"/>
</dbReference>